<evidence type="ECO:0000259" key="1">
    <source>
        <dbReference type="Pfam" id="PF05913"/>
    </source>
</evidence>
<dbReference type="PANTHER" id="PTHR38435">
    <property type="match status" value="1"/>
</dbReference>
<dbReference type="InterPro" id="IPR013785">
    <property type="entry name" value="Aldolase_TIM"/>
</dbReference>
<feature type="domain" description="6-phospho-N-acetylmuramidase N-terminal" evidence="2">
    <location>
        <begin position="9"/>
        <end position="238"/>
    </location>
</feature>
<dbReference type="SUPFAM" id="SSF50891">
    <property type="entry name" value="Cyclophilin-like"/>
    <property type="match status" value="1"/>
</dbReference>
<dbReference type="EMBL" id="JXKG01000004">
    <property type="protein sequence ID" value="OJG15958.1"/>
    <property type="molecule type" value="Genomic_DNA"/>
</dbReference>
<dbReference type="InterPro" id="IPR043797">
    <property type="entry name" value="MupG_N"/>
</dbReference>
<dbReference type="Proteomes" id="UP000182835">
    <property type="component" value="Unassembled WGS sequence"/>
</dbReference>
<name>A0A1L8R881_9ENTE</name>
<dbReference type="InterPro" id="IPR017853">
    <property type="entry name" value="GH"/>
</dbReference>
<evidence type="ECO:0000313" key="3">
    <source>
        <dbReference type="EMBL" id="OJG15958.1"/>
    </source>
</evidence>
<sequence>MKDGGISLFGFSIFLNEALSQQQEEYVTDMAQAGFKGVFTSLHIPEDDATKYRERLSQLGSWCKALELELMVDISGNALKKAGFAMDNLSELVQIGVTGLRMDYHISNLQIAHFSQQMKIALNASTVTAQDIAELKKAAANFSNLEAWHNYYPRPETGLAQSWFLEKNQWLKDNGFTIQAFVPGDANLRGPLFEGLPTLEQDRYKHPLAAALWQQNAAVDLIYIGDGGLKERTKEQFENFINNNEILLQVENCGTDYFDYILGDHVNRLDEADAVVRSADARFRKIPQIKAQNTVKRTLGSVTVDNEKYLRYAGEIQLCRQELAADEKVNVVAQVITTEEDLVRQIKGGMKFKLQSMGEEHE</sequence>
<dbReference type="Pfam" id="PF05913">
    <property type="entry name" value="MupG_C"/>
    <property type="match status" value="1"/>
</dbReference>
<comment type="caution">
    <text evidence="3">The sequence shown here is derived from an EMBL/GenBank/DDBJ whole genome shotgun (WGS) entry which is preliminary data.</text>
</comment>
<dbReference type="Gene3D" id="2.40.100.10">
    <property type="entry name" value="Cyclophilin-like"/>
    <property type="match status" value="1"/>
</dbReference>
<dbReference type="Pfam" id="PF19200">
    <property type="entry name" value="MupG_N"/>
    <property type="match status" value="1"/>
</dbReference>
<accession>A0A1L8R881</accession>
<evidence type="ECO:0000313" key="4">
    <source>
        <dbReference type="Proteomes" id="UP000182835"/>
    </source>
</evidence>
<proteinExistence type="predicted"/>
<dbReference type="InterPro" id="IPR029000">
    <property type="entry name" value="Cyclophilin-like_dom_sf"/>
</dbReference>
<dbReference type="STRING" id="317010.RU96_GL001935"/>
<dbReference type="AlphaFoldDB" id="A0A1L8R881"/>
<dbReference type="InterPro" id="IPR043894">
    <property type="entry name" value="MupG_C"/>
</dbReference>
<evidence type="ECO:0000259" key="2">
    <source>
        <dbReference type="Pfam" id="PF19200"/>
    </source>
</evidence>
<reference evidence="3 4" key="1">
    <citation type="submission" date="2014-12" db="EMBL/GenBank/DDBJ databases">
        <title>Draft genome sequences of 29 type strains of Enterococci.</title>
        <authorList>
            <person name="Zhong Z."/>
            <person name="Sun Z."/>
            <person name="Liu W."/>
            <person name="Zhang W."/>
            <person name="Zhang H."/>
        </authorList>
    </citation>
    <scope>NUCLEOTIDE SEQUENCE [LARGE SCALE GENOMIC DNA]</scope>
    <source>
        <strain evidence="3 4">DSM 21207</strain>
    </source>
</reference>
<feature type="domain" description="6-phospho-N-acetylmuramidase C-terminal" evidence="1">
    <location>
        <begin position="256"/>
        <end position="355"/>
    </location>
</feature>
<dbReference type="PANTHER" id="PTHR38435:SF2">
    <property type="entry name" value="DUF871 DOMAIN-CONTAINING PROTEIN"/>
    <property type="match status" value="1"/>
</dbReference>
<dbReference type="InterPro" id="IPR008589">
    <property type="entry name" value="MupG"/>
</dbReference>
<gene>
    <name evidence="3" type="ORF">RU96_GL001935</name>
</gene>
<dbReference type="SUPFAM" id="SSF51445">
    <property type="entry name" value="(Trans)glycosidases"/>
    <property type="match status" value="1"/>
</dbReference>
<organism evidence="3 4">
    <name type="scientific">Enterococcus canintestini</name>
    <dbReference type="NCBI Taxonomy" id="317010"/>
    <lineage>
        <taxon>Bacteria</taxon>
        <taxon>Bacillati</taxon>
        <taxon>Bacillota</taxon>
        <taxon>Bacilli</taxon>
        <taxon>Lactobacillales</taxon>
        <taxon>Enterococcaceae</taxon>
        <taxon>Enterococcus</taxon>
    </lineage>
</organism>
<dbReference type="Gene3D" id="3.20.20.70">
    <property type="entry name" value="Aldolase class I"/>
    <property type="match status" value="1"/>
</dbReference>
<protein>
    <submittedName>
        <fullName evidence="3">Uncharacterized protein</fullName>
    </submittedName>
</protein>